<evidence type="ECO:0000313" key="1">
    <source>
        <dbReference type="EMBL" id="KOF73768.1"/>
    </source>
</evidence>
<gene>
    <name evidence="1" type="ORF">OCBIM_22037321mg</name>
</gene>
<dbReference type="EMBL" id="KQ423001">
    <property type="protein sequence ID" value="KOF73768.1"/>
    <property type="molecule type" value="Genomic_DNA"/>
</dbReference>
<protein>
    <submittedName>
        <fullName evidence="1">Uncharacterized protein</fullName>
    </submittedName>
</protein>
<organism evidence="1">
    <name type="scientific">Octopus bimaculoides</name>
    <name type="common">California two-spotted octopus</name>
    <dbReference type="NCBI Taxonomy" id="37653"/>
    <lineage>
        <taxon>Eukaryota</taxon>
        <taxon>Metazoa</taxon>
        <taxon>Spiralia</taxon>
        <taxon>Lophotrochozoa</taxon>
        <taxon>Mollusca</taxon>
        <taxon>Cephalopoda</taxon>
        <taxon>Coleoidea</taxon>
        <taxon>Octopodiformes</taxon>
        <taxon>Octopoda</taxon>
        <taxon>Incirrata</taxon>
        <taxon>Octopodidae</taxon>
        <taxon>Octopus</taxon>
    </lineage>
</organism>
<accession>A0A0L8GA44</accession>
<dbReference type="AlphaFoldDB" id="A0A0L8GA44"/>
<name>A0A0L8GA44_OCTBM</name>
<reference evidence="1" key="1">
    <citation type="submission" date="2015-07" db="EMBL/GenBank/DDBJ databases">
        <title>MeaNS - Measles Nucleotide Surveillance Program.</title>
        <authorList>
            <person name="Tran T."/>
            <person name="Druce J."/>
        </authorList>
    </citation>
    <scope>NUCLEOTIDE SEQUENCE</scope>
    <source>
        <strain evidence="1">UCB-OBI-ISO-001</strain>
        <tissue evidence="1">Gonad</tissue>
    </source>
</reference>
<sequence>MKQNHYSIKVEHHLVHNWAVRYQDINSCRCNGGVVGKELKAWLPRIGSSSCTPDIIWLTKAFNLICIPSFISLL</sequence>
<proteinExistence type="predicted"/>